<reference evidence="8 9" key="1">
    <citation type="submission" date="2017-08" db="EMBL/GenBank/DDBJ databases">
        <title>Reclassification of Bisgaard taxon 37 and 44.</title>
        <authorList>
            <person name="Christensen H."/>
        </authorList>
    </citation>
    <scope>NUCLEOTIDE SEQUENCE [LARGE SCALE GENOMIC DNA]</scope>
    <source>
        <strain evidence="8 9">EEAB3T1</strain>
    </source>
</reference>
<comment type="caution">
    <text evidence="8">The sequence shown here is derived from an EMBL/GenBank/DDBJ whole genome shotgun (WGS) entry which is preliminary data.</text>
</comment>
<dbReference type="CDD" id="cd08010">
    <property type="entry name" value="MltG_like"/>
    <property type="match status" value="1"/>
</dbReference>
<evidence type="ECO:0000313" key="8">
    <source>
        <dbReference type="EMBL" id="RIY38859.1"/>
    </source>
</evidence>
<keyword evidence="9" id="KW-1185">Reference proteome</keyword>
<dbReference type="Pfam" id="PF02618">
    <property type="entry name" value="YceG"/>
    <property type="match status" value="1"/>
</dbReference>
<accession>A0A3A1YNP7</accession>
<evidence type="ECO:0000256" key="4">
    <source>
        <dbReference type="ARBA" id="ARBA00023136"/>
    </source>
</evidence>
<comment type="catalytic activity">
    <reaction evidence="7">
        <text>a peptidoglycan chain = a peptidoglycan chain with N-acetyl-1,6-anhydromuramyl-[peptide] at the reducing end + a peptidoglycan chain with N-acetylglucosamine at the non-reducing end.</text>
        <dbReference type="EC" id="4.2.2.29"/>
    </reaction>
</comment>
<dbReference type="GO" id="GO:0005886">
    <property type="term" value="C:plasma membrane"/>
    <property type="evidence" value="ECO:0007669"/>
    <property type="project" value="UniProtKB-UniRule"/>
</dbReference>
<proteinExistence type="inferred from homology"/>
<dbReference type="InterPro" id="IPR003770">
    <property type="entry name" value="MLTG-like"/>
</dbReference>
<keyword evidence="3 7" id="KW-1133">Transmembrane helix</keyword>
<keyword evidence="2 7" id="KW-0812">Transmembrane</keyword>
<dbReference type="Proteomes" id="UP000265964">
    <property type="component" value="Unassembled WGS sequence"/>
</dbReference>
<feature type="site" description="Important for catalytic activity" evidence="7">
    <location>
        <position position="221"/>
    </location>
</feature>
<dbReference type="OrthoDB" id="9814591at2"/>
<evidence type="ECO:0000256" key="5">
    <source>
        <dbReference type="ARBA" id="ARBA00023239"/>
    </source>
</evidence>
<evidence type="ECO:0000256" key="1">
    <source>
        <dbReference type="ARBA" id="ARBA00022475"/>
    </source>
</evidence>
<evidence type="ECO:0000256" key="2">
    <source>
        <dbReference type="ARBA" id="ARBA00022692"/>
    </source>
</evidence>
<sequence length="344" mass="39161">MKKIIFGLFSLLILALACLYAGYNYVINLGKVRLINNATPFEVYRGDNLTRVINRLIGDENSLRVKFYIYLHPEFNNLKTSYYDLKEARNLHQALEIINSGKGITVSIRLIPGRTWQQWDSYLNTLDNSVNNDLQNLTPQQIAQKLGIKAIDGDKNFNSLEGYFSPNTFIINYRASLSSALKLSYQELEKNLHEAWKARNQYSQVKSPYELLILASIIEKEKGNDQEATLISSVFNNRLKIGMRLQADPTVIYGMGDKYKGNITRNDLNTPTPYNTYTINGLPPTPIAMVSKASLMAAAQPANTNYLYFMAVFGQSKHAFASTYAEHVKNVQKFNQEYRKTYGK</sequence>
<comment type="function">
    <text evidence="7">Functions as a peptidoglycan terminase that cleaves nascent peptidoglycan strands endolytically to terminate their elongation.</text>
</comment>
<dbReference type="PANTHER" id="PTHR30518">
    <property type="entry name" value="ENDOLYTIC MUREIN TRANSGLYCOSYLASE"/>
    <property type="match status" value="1"/>
</dbReference>
<keyword evidence="4 7" id="KW-0472">Membrane</keyword>
<dbReference type="HAMAP" id="MF_02065">
    <property type="entry name" value="MltG"/>
    <property type="match status" value="1"/>
</dbReference>
<dbReference type="PANTHER" id="PTHR30518:SF2">
    <property type="entry name" value="ENDOLYTIC MUREIN TRANSGLYCOSYLASE"/>
    <property type="match status" value="1"/>
</dbReference>
<dbReference type="EMBL" id="NRJF01000004">
    <property type="protein sequence ID" value="RIY38859.1"/>
    <property type="molecule type" value="Genomic_DNA"/>
</dbReference>
<comment type="similarity">
    <text evidence="7">Belongs to the transglycosylase MltG family.</text>
</comment>
<dbReference type="GO" id="GO:0008932">
    <property type="term" value="F:lytic endotransglycosylase activity"/>
    <property type="evidence" value="ECO:0007669"/>
    <property type="project" value="UniProtKB-UniRule"/>
</dbReference>
<evidence type="ECO:0000313" key="9">
    <source>
        <dbReference type="Proteomes" id="UP000265964"/>
    </source>
</evidence>
<evidence type="ECO:0000256" key="3">
    <source>
        <dbReference type="ARBA" id="ARBA00022989"/>
    </source>
</evidence>
<dbReference type="RefSeq" id="WP_119533974.1">
    <property type="nucleotide sequence ID" value="NZ_NRJF01000004.1"/>
</dbReference>
<organism evidence="8 9">
    <name type="scientific">Psittacicella gerlachiana</name>
    <dbReference type="NCBI Taxonomy" id="2028574"/>
    <lineage>
        <taxon>Bacteria</taxon>
        <taxon>Pseudomonadati</taxon>
        <taxon>Pseudomonadota</taxon>
        <taxon>Gammaproteobacteria</taxon>
        <taxon>Pasteurellales</taxon>
        <taxon>Psittacicellaceae</taxon>
        <taxon>Psittacicella</taxon>
    </lineage>
</organism>
<dbReference type="EC" id="4.2.2.29" evidence="7"/>
<gene>
    <name evidence="7" type="primary">mltG</name>
    <name evidence="8" type="ORF">CKF59_00215</name>
</gene>
<protein>
    <recommendedName>
        <fullName evidence="7">Endolytic murein transglycosylase</fullName>
        <ecNumber evidence="7">4.2.2.29</ecNumber>
    </recommendedName>
    <alternativeName>
        <fullName evidence="7">Peptidoglycan lytic transglycosylase</fullName>
    </alternativeName>
    <alternativeName>
        <fullName evidence="7">Peptidoglycan polymerization terminase</fullName>
    </alternativeName>
</protein>
<dbReference type="NCBIfam" id="TIGR00247">
    <property type="entry name" value="endolytic transglycosylase MltG"/>
    <property type="match status" value="1"/>
</dbReference>
<evidence type="ECO:0000256" key="7">
    <source>
        <dbReference type="HAMAP-Rule" id="MF_02065"/>
    </source>
</evidence>
<dbReference type="GO" id="GO:0009252">
    <property type="term" value="P:peptidoglycan biosynthetic process"/>
    <property type="evidence" value="ECO:0007669"/>
    <property type="project" value="UniProtKB-UniRule"/>
</dbReference>
<dbReference type="Gene3D" id="3.30.160.60">
    <property type="entry name" value="Classic Zinc Finger"/>
    <property type="match status" value="1"/>
</dbReference>
<name>A0A3A1YNP7_9GAMM</name>
<dbReference type="AlphaFoldDB" id="A0A3A1YNP7"/>
<keyword evidence="7" id="KW-0997">Cell inner membrane</keyword>
<dbReference type="PROSITE" id="PS51257">
    <property type="entry name" value="PROKAR_LIPOPROTEIN"/>
    <property type="match status" value="1"/>
</dbReference>
<keyword evidence="5 7" id="KW-0456">Lyase</keyword>
<keyword evidence="1 7" id="KW-1003">Cell membrane</keyword>
<evidence type="ECO:0000256" key="6">
    <source>
        <dbReference type="ARBA" id="ARBA00023316"/>
    </source>
</evidence>
<keyword evidence="6 7" id="KW-0961">Cell wall biogenesis/degradation</keyword>
<dbReference type="GO" id="GO:0071555">
    <property type="term" value="P:cell wall organization"/>
    <property type="evidence" value="ECO:0007669"/>
    <property type="project" value="UniProtKB-KW"/>
</dbReference>